<keyword evidence="3" id="KW-1185">Reference proteome</keyword>
<comment type="caution">
    <text evidence="2">The sequence shown here is derived from an EMBL/GenBank/DDBJ whole genome shotgun (WGS) entry which is preliminary data.</text>
</comment>
<sequence>MGLITGPARPALVHGDTWNRAEPLQLSPGSCSEGPVQGSSSCHQTHFTLDGPEAVPERRLIRDAPASPQCFLQGVGGVAFYSASLTHMHFLDSHVASATDRQSSVQPPVTQLHCRHLPTLCAPLATFCLFTTMGKEFQRHQRARGLCNSEERTLTGDYPPWHRSVQTLTVQPVVDPPLPHQQKLEADHCTLNYPLFRHTWNNKAIIKPSDLDRVPSTNMVEVGDLDLHGHQGER</sequence>
<reference evidence="2" key="1">
    <citation type="submission" date="2020-03" db="EMBL/GenBank/DDBJ databases">
        <authorList>
            <person name="Weist P."/>
        </authorList>
    </citation>
    <scope>NUCLEOTIDE SEQUENCE</scope>
</reference>
<gene>
    <name evidence="2" type="ORF">PLEPLA_LOCUS32335</name>
</gene>
<feature type="compositionally biased region" description="Polar residues" evidence="1">
    <location>
        <begin position="37"/>
        <end position="47"/>
    </location>
</feature>
<evidence type="ECO:0000256" key="1">
    <source>
        <dbReference type="SAM" id="MobiDB-lite"/>
    </source>
</evidence>
<name>A0A9N7V336_PLEPL</name>
<dbReference type="EMBL" id="CADEAL010003413">
    <property type="protein sequence ID" value="CAB1444619.1"/>
    <property type="molecule type" value="Genomic_DNA"/>
</dbReference>
<accession>A0A9N7V336</accession>
<proteinExistence type="predicted"/>
<evidence type="ECO:0000313" key="2">
    <source>
        <dbReference type="EMBL" id="CAB1444619.1"/>
    </source>
</evidence>
<evidence type="ECO:0000313" key="3">
    <source>
        <dbReference type="Proteomes" id="UP001153269"/>
    </source>
</evidence>
<dbReference type="Proteomes" id="UP001153269">
    <property type="component" value="Unassembled WGS sequence"/>
</dbReference>
<feature type="region of interest" description="Disordered" evidence="1">
    <location>
        <begin position="28"/>
        <end position="48"/>
    </location>
</feature>
<protein>
    <submittedName>
        <fullName evidence="2">Uncharacterized protein</fullName>
    </submittedName>
</protein>
<organism evidence="2 3">
    <name type="scientific">Pleuronectes platessa</name>
    <name type="common">European plaice</name>
    <dbReference type="NCBI Taxonomy" id="8262"/>
    <lineage>
        <taxon>Eukaryota</taxon>
        <taxon>Metazoa</taxon>
        <taxon>Chordata</taxon>
        <taxon>Craniata</taxon>
        <taxon>Vertebrata</taxon>
        <taxon>Euteleostomi</taxon>
        <taxon>Actinopterygii</taxon>
        <taxon>Neopterygii</taxon>
        <taxon>Teleostei</taxon>
        <taxon>Neoteleostei</taxon>
        <taxon>Acanthomorphata</taxon>
        <taxon>Carangaria</taxon>
        <taxon>Pleuronectiformes</taxon>
        <taxon>Pleuronectoidei</taxon>
        <taxon>Pleuronectidae</taxon>
        <taxon>Pleuronectes</taxon>
    </lineage>
</organism>
<dbReference type="AlphaFoldDB" id="A0A9N7V336"/>